<reference evidence="2 3" key="1">
    <citation type="journal article" date="2019" name="Genome Biol. Evol.">
        <title>Insights into the evolution of the New World diploid cottons (Gossypium, subgenus Houzingenia) based on genome sequencing.</title>
        <authorList>
            <person name="Grover C.E."/>
            <person name="Arick M.A. 2nd"/>
            <person name="Thrash A."/>
            <person name="Conover J.L."/>
            <person name="Sanders W.S."/>
            <person name="Peterson D.G."/>
            <person name="Frelichowski J.E."/>
            <person name="Scheffler J.A."/>
            <person name="Scheffler B.E."/>
            <person name="Wendel J.F."/>
        </authorList>
    </citation>
    <scope>NUCLEOTIDE SEQUENCE [LARGE SCALE GENOMIC DNA]</scope>
    <source>
        <strain evidence="2">57</strain>
        <tissue evidence="2">Leaf</tissue>
    </source>
</reference>
<gene>
    <name evidence="2" type="ORF">Goklo_024172</name>
</gene>
<dbReference type="OrthoDB" id="1001964at2759"/>
<feature type="region of interest" description="Disordered" evidence="1">
    <location>
        <begin position="105"/>
        <end position="144"/>
    </location>
</feature>
<evidence type="ECO:0000313" key="2">
    <source>
        <dbReference type="EMBL" id="MBA0671600.1"/>
    </source>
</evidence>
<sequence>MWIISYGGWKTTSVPKALWMRWLRTTNKRQCKIGTWQEFQCELKGQFYPEFIEEEARAKLKGIMQWGTVREQEVEQRGVQKLSKTMTVKEAMVKLGLWKDKLGSSKSEENGVCEKDQMKDVVDGNGNDDSGGNRKPRVGKKKPKRKRDKLKCFFYDGPYMLKKCLKKFALKEKLIGKALVTGLSARGVEVREAESEKKPVECFLCHGPYRLRKCTRNSVIEGNDGADKEPKKLGLSKGKIEAKRAKKRKKKRVKCFLCRGPYELQNCPKQAVVKGKATSELGESSEGLPPKEEVGLSSDLEEKVVMKILKLGPMRLNFSEASKLTESLTRLPPMGEVGGALNFKGKEVMQVG</sequence>
<evidence type="ECO:0000256" key="1">
    <source>
        <dbReference type="SAM" id="MobiDB-lite"/>
    </source>
</evidence>
<dbReference type="Proteomes" id="UP000593573">
    <property type="component" value="Unassembled WGS sequence"/>
</dbReference>
<keyword evidence="3" id="KW-1185">Reference proteome</keyword>
<evidence type="ECO:0000313" key="3">
    <source>
        <dbReference type="Proteomes" id="UP000593573"/>
    </source>
</evidence>
<feature type="compositionally biased region" description="Basic residues" evidence="1">
    <location>
        <begin position="134"/>
        <end position="144"/>
    </location>
</feature>
<dbReference type="AlphaFoldDB" id="A0A7J8W9U0"/>
<comment type="caution">
    <text evidence="2">The sequence shown here is derived from an EMBL/GenBank/DDBJ whole genome shotgun (WGS) entry which is preliminary data.</text>
</comment>
<name>A0A7J8W9U0_9ROSI</name>
<accession>A0A7J8W9U0</accession>
<feature type="compositionally biased region" description="Basic and acidic residues" evidence="1">
    <location>
        <begin position="105"/>
        <end position="122"/>
    </location>
</feature>
<dbReference type="EMBL" id="JABFAB010241456">
    <property type="protein sequence ID" value="MBA0671600.1"/>
    <property type="molecule type" value="Genomic_DNA"/>
</dbReference>
<proteinExistence type="predicted"/>
<protein>
    <submittedName>
        <fullName evidence="2">Uncharacterized protein</fullName>
    </submittedName>
</protein>
<organism evidence="2 3">
    <name type="scientific">Gossypium klotzschianum</name>
    <dbReference type="NCBI Taxonomy" id="34286"/>
    <lineage>
        <taxon>Eukaryota</taxon>
        <taxon>Viridiplantae</taxon>
        <taxon>Streptophyta</taxon>
        <taxon>Embryophyta</taxon>
        <taxon>Tracheophyta</taxon>
        <taxon>Spermatophyta</taxon>
        <taxon>Magnoliopsida</taxon>
        <taxon>eudicotyledons</taxon>
        <taxon>Gunneridae</taxon>
        <taxon>Pentapetalae</taxon>
        <taxon>rosids</taxon>
        <taxon>malvids</taxon>
        <taxon>Malvales</taxon>
        <taxon>Malvaceae</taxon>
        <taxon>Malvoideae</taxon>
        <taxon>Gossypium</taxon>
    </lineage>
</organism>